<sequence>HLVGVIPGPNKCSLEQINEGLMPLVSDLLLAWDPGFFYMRTSLYPSGCSCRSVVIPLVCNIIGARQVGSFSGPMSTIFCPYCLLMKDHIEEMPSNKWPM</sequence>
<comment type="caution">
    <text evidence="1">The sequence shown here is derived from an EMBL/GenBank/DDBJ whole genome shotgun (WGS) entry which is preliminary data.</text>
</comment>
<keyword evidence="2" id="KW-1185">Reference proteome</keyword>
<protein>
    <submittedName>
        <fullName evidence="1">Uncharacterized protein</fullName>
    </submittedName>
</protein>
<organism evidence="1 2">
    <name type="scientific">Suillus fuscotomentosus</name>
    <dbReference type="NCBI Taxonomy" id="1912939"/>
    <lineage>
        <taxon>Eukaryota</taxon>
        <taxon>Fungi</taxon>
        <taxon>Dikarya</taxon>
        <taxon>Basidiomycota</taxon>
        <taxon>Agaricomycotina</taxon>
        <taxon>Agaricomycetes</taxon>
        <taxon>Agaricomycetidae</taxon>
        <taxon>Boletales</taxon>
        <taxon>Suillineae</taxon>
        <taxon>Suillaceae</taxon>
        <taxon>Suillus</taxon>
    </lineage>
</organism>
<accession>A0AAD4E1T2</accession>
<evidence type="ECO:0000313" key="2">
    <source>
        <dbReference type="Proteomes" id="UP001195769"/>
    </source>
</evidence>
<evidence type="ECO:0000313" key="1">
    <source>
        <dbReference type="EMBL" id="KAG1898178.1"/>
    </source>
</evidence>
<dbReference type="RefSeq" id="XP_041223754.1">
    <property type="nucleotide sequence ID" value="XM_041375374.1"/>
</dbReference>
<dbReference type="AlphaFoldDB" id="A0AAD4E1T2"/>
<feature type="non-terminal residue" evidence="1">
    <location>
        <position position="1"/>
    </location>
</feature>
<reference evidence="1" key="1">
    <citation type="journal article" date="2020" name="New Phytol.">
        <title>Comparative genomics reveals dynamic genome evolution in host specialist ectomycorrhizal fungi.</title>
        <authorList>
            <person name="Lofgren L.A."/>
            <person name="Nguyen N.H."/>
            <person name="Vilgalys R."/>
            <person name="Ruytinx J."/>
            <person name="Liao H.L."/>
            <person name="Branco S."/>
            <person name="Kuo A."/>
            <person name="LaButti K."/>
            <person name="Lipzen A."/>
            <person name="Andreopoulos W."/>
            <person name="Pangilinan J."/>
            <person name="Riley R."/>
            <person name="Hundley H."/>
            <person name="Na H."/>
            <person name="Barry K."/>
            <person name="Grigoriev I.V."/>
            <person name="Stajich J.E."/>
            <person name="Kennedy P.G."/>
        </authorList>
    </citation>
    <scope>NUCLEOTIDE SEQUENCE</scope>
    <source>
        <strain evidence="1">FC203</strain>
    </source>
</reference>
<name>A0AAD4E1T2_9AGAM</name>
<dbReference type="EMBL" id="JABBWK010000041">
    <property type="protein sequence ID" value="KAG1898178.1"/>
    <property type="molecule type" value="Genomic_DNA"/>
</dbReference>
<dbReference type="GeneID" id="64669672"/>
<dbReference type="Proteomes" id="UP001195769">
    <property type="component" value="Unassembled WGS sequence"/>
</dbReference>
<proteinExistence type="predicted"/>
<gene>
    <name evidence="1" type="ORF">F5891DRAFT_955976</name>
</gene>